<dbReference type="Proteomes" id="UP001627154">
    <property type="component" value="Unassembled WGS sequence"/>
</dbReference>
<evidence type="ECO:0000256" key="2">
    <source>
        <dbReference type="ARBA" id="ARBA00010120"/>
    </source>
</evidence>
<reference evidence="13 14" key="1">
    <citation type="journal article" date="2024" name="bioRxiv">
        <title>A reference genome for Trichogramma kaykai: A tiny desert-dwelling parasitoid wasp with competing sex-ratio distorters.</title>
        <authorList>
            <person name="Culotta J."/>
            <person name="Lindsey A.R."/>
        </authorList>
    </citation>
    <scope>NUCLEOTIDE SEQUENCE [LARGE SCALE GENOMIC DNA]</scope>
    <source>
        <strain evidence="13 14">KSX58</strain>
    </source>
</reference>
<evidence type="ECO:0000256" key="7">
    <source>
        <dbReference type="ARBA" id="ARBA00022927"/>
    </source>
</evidence>
<evidence type="ECO:0000313" key="13">
    <source>
        <dbReference type="EMBL" id="KAL3387433.1"/>
    </source>
</evidence>
<comment type="caution">
    <text evidence="13">The sequence shown here is derived from an EMBL/GenBank/DDBJ whole genome shotgun (WGS) entry which is preliminary data.</text>
</comment>
<feature type="region of interest" description="Disordered" evidence="11">
    <location>
        <begin position="247"/>
        <end position="267"/>
    </location>
</feature>
<comment type="subcellular location">
    <subcellularLocation>
        <location evidence="1">Endoplasmic reticulum membrane</location>
        <topology evidence="1">Multi-pass membrane protein</topology>
    </subcellularLocation>
</comment>
<feature type="transmembrane region" description="Helical" evidence="12">
    <location>
        <begin position="146"/>
        <end position="165"/>
    </location>
</feature>
<evidence type="ECO:0000256" key="6">
    <source>
        <dbReference type="ARBA" id="ARBA00022892"/>
    </source>
</evidence>
<proteinExistence type="inferred from homology"/>
<feature type="transmembrane region" description="Helical" evidence="12">
    <location>
        <begin position="6"/>
        <end position="25"/>
    </location>
</feature>
<evidence type="ECO:0000256" key="5">
    <source>
        <dbReference type="ARBA" id="ARBA00022824"/>
    </source>
</evidence>
<feature type="transmembrane region" description="Helical" evidence="12">
    <location>
        <begin position="91"/>
        <end position="108"/>
    </location>
</feature>
<keyword evidence="6" id="KW-0931">ER-Golgi transport</keyword>
<evidence type="ECO:0000256" key="11">
    <source>
        <dbReference type="SAM" id="MobiDB-lite"/>
    </source>
</evidence>
<keyword evidence="7" id="KW-0653">Protein transport</keyword>
<dbReference type="PRINTS" id="PR00660">
    <property type="entry name" value="ERLUMENR"/>
</dbReference>
<dbReference type="GO" id="GO:0005789">
    <property type="term" value="C:endoplasmic reticulum membrane"/>
    <property type="evidence" value="ECO:0007669"/>
    <property type="project" value="UniProtKB-SubCell"/>
</dbReference>
<sequence>MDMFYVIATYIHLLAMIWLFMKIWTTNDCTGVSGKTQMLLTLVWVTRYLDVFQIYISMENSLLKGIYFLLTFITVLMVYTNKTYQRKHDEFSTEVLLILCMALAMWLNHDPAVVEVCWTFSIYLEAVAMLPQFYLIYKAKCVHHDVMIYIMAIFAYRCLYLAHYGVKYQQTEVYDPITLSSGALYVLIFLGFFTFVLPASESKPPSVGTDPVAAKPSTISGGEMGHMTANISAVILTPSALMQSSKNDKITQPMSAKEKEATSVMVV</sequence>
<evidence type="ECO:0008006" key="15">
    <source>
        <dbReference type="Google" id="ProtNLM"/>
    </source>
</evidence>
<feature type="transmembrane region" description="Helical" evidence="12">
    <location>
        <begin position="62"/>
        <end position="79"/>
    </location>
</feature>
<evidence type="ECO:0000256" key="9">
    <source>
        <dbReference type="ARBA" id="ARBA00023136"/>
    </source>
</evidence>
<gene>
    <name evidence="13" type="ORF">TKK_017360</name>
</gene>
<organism evidence="13 14">
    <name type="scientific">Trichogramma kaykai</name>
    <dbReference type="NCBI Taxonomy" id="54128"/>
    <lineage>
        <taxon>Eukaryota</taxon>
        <taxon>Metazoa</taxon>
        <taxon>Ecdysozoa</taxon>
        <taxon>Arthropoda</taxon>
        <taxon>Hexapoda</taxon>
        <taxon>Insecta</taxon>
        <taxon>Pterygota</taxon>
        <taxon>Neoptera</taxon>
        <taxon>Endopterygota</taxon>
        <taxon>Hymenoptera</taxon>
        <taxon>Apocrita</taxon>
        <taxon>Proctotrupomorpha</taxon>
        <taxon>Chalcidoidea</taxon>
        <taxon>Trichogrammatidae</taxon>
        <taxon>Trichogramma</taxon>
    </lineage>
</organism>
<evidence type="ECO:0000256" key="4">
    <source>
        <dbReference type="ARBA" id="ARBA00022692"/>
    </source>
</evidence>
<keyword evidence="3" id="KW-0813">Transport</keyword>
<comment type="similarity">
    <text evidence="2">Belongs to the ERD2 family.</text>
</comment>
<dbReference type="AlphaFoldDB" id="A0ABD2W375"/>
<feature type="transmembrane region" description="Helical" evidence="12">
    <location>
        <begin position="120"/>
        <end position="137"/>
    </location>
</feature>
<dbReference type="Pfam" id="PF00810">
    <property type="entry name" value="ER_lumen_recept"/>
    <property type="match status" value="1"/>
</dbReference>
<dbReference type="PANTHER" id="PTHR10585">
    <property type="entry name" value="ER LUMEN PROTEIN RETAINING RECEPTOR"/>
    <property type="match status" value="1"/>
</dbReference>
<evidence type="ECO:0000256" key="3">
    <source>
        <dbReference type="ARBA" id="ARBA00022448"/>
    </source>
</evidence>
<feature type="transmembrane region" description="Helical" evidence="12">
    <location>
        <begin position="177"/>
        <end position="197"/>
    </location>
</feature>
<evidence type="ECO:0000256" key="1">
    <source>
        <dbReference type="ARBA" id="ARBA00004477"/>
    </source>
</evidence>
<dbReference type="InterPro" id="IPR000133">
    <property type="entry name" value="ER_ret_rcpt"/>
</dbReference>
<keyword evidence="4 12" id="KW-0812">Transmembrane</keyword>
<keyword evidence="8 12" id="KW-1133">Transmembrane helix</keyword>
<evidence type="ECO:0000256" key="8">
    <source>
        <dbReference type="ARBA" id="ARBA00022989"/>
    </source>
</evidence>
<keyword evidence="14" id="KW-1185">Reference proteome</keyword>
<dbReference type="EMBL" id="JBJJXI010000137">
    <property type="protein sequence ID" value="KAL3387433.1"/>
    <property type="molecule type" value="Genomic_DNA"/>
</dbReference>
<evidence type="ECO:0000256" key="10">
    <source>
        <dbReference type="ARBA" id="ARBA00023170"/>
    </source>
</evidence>
<protein>
    <recommendedName>
        <fullName evidence="15">ER lumen protein-retaining receptor</fullName>
    </recommendedName>
</protein>
<keyword evidence="9 12" id="KW-0472">Membrane</keyword>
<evidence type="ECO:0000313" key="14">
    <source>
        <dbReference type="Proteomes" id="UP001627154"/>
    </source>
</evidence>
<keyword evidence="5" id="KW-0256">Endoplasmic reticulum</keyword>
<keyword evidence="10" id="KW-0675">Receptor</keyword>
<evidence type="ECO:0000256" key="12">
    <source>
        <dbReference type="SAM" id="Phobius"/>
    </source>
</evidence>
<dbReference type="GO" id="GO:0015031">
    <property type="term" value="P:protein transport"/>
    <property type="evidence" value="ECO:0007669"/>
    <property type="project" value="UniProtKB-KW"/>
</dbReference>
<dbReference type="GO" id="GO:0016192">
    <property type="term" value="P:vesicle-mediated transport"/>
    <property type="evidence" value="ECO:0007669"/>
    <property type="project" value="UniProtKB-KW"/>
</dbReference>
<name>A0ABD2W375_9HYME</name>
<accession>A0ABD2W375</accession>